<evidence type="ECO:0000256" key="4">
    <source>
        <dbReference type="ARBA" id="ARBA00023163"/>
    </source>
</evidence>
<dbReference type="SUPFAM" id="SSF46785">
    <property type="entry name" value="Winged helix' DNA-binding domain"/>
    <property type="match status" value="1"/>
</dbReference>
<evidence type="ECO:0000256" key="2">
    <source>
        <dbReference type="ARBA" id="ARBA00023015"/>
    </source>
</evidence>
<name>A0A4R3YTQ0_9GAMM</name>
<accession>A0A4R3YTQ0</accession>
<feature type="domain" description="HTH lysR-type" evidence="5">
    <location>
        <begin position="3"/>
        <end position="60"/>
    </location>
</feature>
<sequence length="299" mass="32992">MSIELRHLRYFIAVADELHFSRAAERLGISQPPLSQQIRDLERMLGVRLLRRTNRRVELTDAGTVYLDAARAILAQVEEASDLARRAERGEVGELRVAFTRSTPLTAMIPRAILAFRQAFPAVRLILEERNTLQQIEALLDGRQQVGILRPADLPDMLVSQRLFADPLVVVLRTDHPLLAGRTRRKLAMTDLAGEAFVVFASSAGTGIHRQFLSMCRHAGFSPRISQEAGEASTIIGLVSAGLGVAVLPSSLRHVQVEGVTYLPIASPEATSDVHVVHRRGDTSPLVAHFTRLLLAQRD</sequence>
<dbReference type="PANTHER" id="PTHR30346:SF17">
    <property type="entry name" value="LYSR FAMILY TRANSCRIPTIONAL REGULATOR"/>
    <property type="match status" value="1"/>
</dbReference>
<dbReference type="PRINTS" id="PR00039">
    <property type="entry name" value="HTHLYSR"/>
</dbReference>
<dbReference type="GO" id="GO:0032993">
    <property type="term" value="C:protein-DNA complex"/>
    <property type="evidence" value="ECO:0007669"/>
    <property type="project" value="TreeGrafter"/>
</dbReference>
<proteinExistence type="inferred from homology"/>
<evidence type="ECO:0000313" key="7">
    <source>
        <dbReference type="Proteomes" id="UP000295645"/>
    </source>
</evidence>
<evidence type="ECO:0000256" key="3">
    <source>
        <dbReference type="ARBA" id="ARBA00023125"/>
    </source>
</evidence>
<comment type="similarity">
    <text evidence="1">Belongs to the LysR transcriptional regulatory family.</text>
</comment>
<keyword evidence="2" id="KW-0805">Transcription regulation</keyword>
<dbReference type="InterPro" id="IPR000847">
    <property type="entry name" value="LysR_HTH_N"/>
</dbReference>
<evidence type="ECO:0000256" key="1">
    <source>
        <dbReference type="ARBA" id="ARBA00009437"/>
    </source>
</evidence>
<keyword evidence="3" id="KW-0238">DNA-binding</keyword>
<dbReference type="SUPFAM" id="SSF53850">
    <property type="entry name" value="Periplasmic binding protein-like II"/>
    <property type="match status" value="1"/>
</dbReference>
<dbReference type="Gene3D" id="3.40.190.10">
    <property type="entry name" value="Periplasmic binding protein-like II"/>
    <property type="match status" value="2"/>
</dbReference>
<evidence type="ECO:0000313" key="6">
    <source>
        <dbReference type="EMBL" id="TCV94714.1"/>
    </source>
</evidence>
<dbReference type="InterPro" id="IPR005119">
    <property type="entry name" value="LysR_subst-bd"/>
</dbReference>
<dbReference type="OrthoDB" id="5289754at2"/>
<dbReference type="RefSeq" id="WP_132143285.1">
    <property type="nucleotide sequence ID" value="NZ_SMCS01000003.1"/>
</dbReference>
<dbReference type="PANTHER" id="PTHR30346">
    <property type="entry name" value="TRANSCRIPTIONAL DUAL REGULATOR HCAR-RELATED"/>
    <property type="match status" value="1"/>
</dbReference>
<keyword evidence="4" id="KW-0804">Transcription</keyword>
<dbReference type="GO" id="GO:0003677">
    <property type="term" value="F:DNA binding"/>
    <property type="evidence" value="ECO:0007669"/>
    <property type="project" value="UniProtKB-KW"/>
</dbReference>
<dbReference type="InterPro" id="IPR036390">
    <property type="entry name" value="WH_DNA-bd_sf"/>
</dbReference>
<dbReference type="Gene3D" id="1.10.10.10">
    <property type="entry name" value="Winged helix-like DNA-binding domain superfamily/Winged helix DNA-binding domain"/>
    <property type="match status" value="1"/>
</dbReference>
<dbReference type="EMBL" id="SMCS01000003">
    <property type="protein sequence ID" value="TCV94714.1"/>
    <property type="molecule type" value="Genomic_DNA"/>
</dbReference>
<dbReference type="InterPro" id="IPR036388">
    <property type="entry name" value="WH-like_DNA-bd_sf"/>
</dbReference>
<keyword evidence="7" id="KW-1185">Reference proteome</keyword>
<gene>
    <name evidence="6" type="ORF">EC912_103199</name>
</gene>
<dbReference type="CDD" id="cd08414">
    <property type="entry name" value="PBP2_LTTR_aromatics_like"/>
    <property type="match status" value="1"/>
</dbReference>
<dbReference type="Pfam" id="PF00126">
    <property type="entry name" value="HTH_1"/>
    <property type="match status" value="1"/>
</dbReference>
<dbReference type="FunFam" id="1.10.10.10:FF:000001">
    <property type="entry name" value="LysR family transcriptional regulator"/>
    <property type="match status" value="1"/>
</dbReference>
<comment type="caution">
    <text evidence="6">The sequence shown here is derived from an EMBL/GenBank/DDBJ whole genome shotgun (WGS) entry which is preliminary data.</text>
</comment>
<dbReference type="GO" id="GO:0003700">
    <property type="term" value="F:DNA-binding transcription factor activity"/>
    <property type="evidence" value="ECO:0007669"/>
    <property type="project" value="InterPro"/>
</dbReference>
<organism evidence="6 7">
    <name type="scientific">Luteibacter rhizovicinus</name>
    <dbReference type="NCBI Taxonomy" id="242606"/>
    <lineage>
        <taxon>Bacteria</taxon>
        <taxon>Pseudomonadati</taxon>
        <taxon>Pseudomonadota</taxon>
        <taxon>Gammaproteobacteria</taxon>
        <taxon>Lysobacterales</taxon>
        <taxon>Rhodanobacteraceae</taxon>
        <taxon>Luteibacter</taxon>
    </lineage>
</organism>
<dbReference type="Pfam" id="PF03466">
    <property type="entry name" value="LysR_substrate"/>
    <property type="match status" value="1"/>
</dbReference>
<dbReference type="PROSITE" id="PS50931">
    <property type="entry name" value="HTH_LYSR"/>
    <property type="match status" value="1"/>
</dbReference>
<reference evidence="6 7" key="1">
    <citation type="submission" date="2019-03" db="EMBL/GenBank/DDBJ databases">
        <title>Above-ground endophytic microbial communities from plants in different locations in the United States.</title>
        <authorList>
            <person name="Frank C."/>
        </authorList>
    </citation>
    <scope>NUCLEOTIDE SEQUENCE [LARGE SCALE GENOMIC DNA]</scope>
    <source>
        <strain evidence="6 7">LP_13_YM</strain>
    </source>
</reference>
<dbReference type="Proteomes" id="UP000295645">
    <property type="component" value="Unassembled WGS sequence"/>
</dbReference>
<evidence type="ECO:0000259" key="5">
    <source>
        <dbReference type="PROSITE" id="PS50931"/>
    </source>
</evidence>
<dbReference type="AlphaFoldDB" id="A0A4R3YTQ0"/>
<protein>
    <submittedName>
        <fullName evidence="6">LysR family transcriptional regulator</fullName>
    </submittedName>
</protein>